<evidence type="ECO:0000313" key="4">
    <source>
        <dbReference type="EMBL" id="MBB5966059.1"/>
    </source>
</evidence>
<keyword evidence="5" id="KW-1185">Reference proteome</keyword>
<sequence length="84" mass="9137">MHQHAILHTLTFSGVPFRAPSEDFVEAGSTEIWKYINSNHDAHPMHVHLVNFQVLNRQPIDAAATGGLGPAGGHRGEDRSGESL</sequence>
<feature type="domain" description="Plastocyanin-like" evidence="3">
    <location>
        <begin position="25"/>
        <end position="61"/>
    </location>
</feature>
<proteinExistence type="inferred from homology"/>
<dbReference type="Pfam" id="PF07731">
    <property type="entry name" value="Cu-oxidase_2"/>
    <property type="match status" value="1"/>
</dbReference>
<dbReference type="AlphaFoldDB" id="A0A841D991"/>
<accession>A0A841D991</accession>
<dbReference type="InterPro" id="IPR011706">
    <property type="entry name" value="Cu-oxidase_C"/>
</dbReference>
<dbReference type="RefSeq" id="WP_221474146.1">
    <property type="nucleotide sequence ID" value="NZ_BAAAWZ010000004.1"/>
</dbReference>
<evidence type="ECO:0000256" key="2">
    <source>
        <dbReference type="SAM" id="MobiDB-lite"/>
    </source>
</evidence>
<gene>
    <name evidence="4" type="ORF">FHS22_005350</name>
</gene>
<dbReference type="Proteomes" id="UP000562352">
    <property type="component" value="Unassembled WGS sequence"/>
</dbReference>
<feature type="region of interest" description="Disordered" evidence="2">
    <location>
        <begin position="63"/>
        <end position="84"/>
    </location>
</feature>
<feature type="compositionally biased region" description="Basic and acidic residues" evidence="2">
    <location>
        <begin position="74"/>
        <end position="84"/>
    </location>
</feature>
<dbReference type="GO" id="GO:0016491">
    <property type="term" value="F:oxidoreductase activity"/>
    <property type="evidence" value="ECO:0007669"/>
    <property type="project" value="InterPro"/>
</dbReference>
<dbReference type="SUPFAM" id="SSF49503">
    <property type="entry name" value="Cupredoxins"/>
    <property type="match status" value="1"/>
</dbReference>
<dbReference type="PANTHER" id="PTHR48267:SF1">
    <property type="entry name" value="BILIRUBIN OXIDASE"/>
    <property type="match status" value="1"/>
</dbReference>
<dbReference type="GO" id="GO:0005507">
    <property type="term" value="F:copper ion binding"/>
    <property type="evidence" value="ECO:0007669"/>
    <property type="project" value="InterPro"/>
</dbReference>
<evidence type="ECO:0000313" key="5">
    <source>
        <dbReference type="Proteomes" id="UP000562352"/>
    </source>
</evidence>
<dbReference type="InterPro" id="IPR008972">
    <property type="entry name" value="Cupredoxin"/>
</dbReference>
<reference evidence="4 5" key="1">
    <citation type="submission" date="2020-08" db="EMBL/GenBank/DDBJ databases">
        <title>Genomic Encyclopedia of Type Strains, Phase III (KMG-III): the genomes of soil and plant-associated and newly described type strains.</title>
        <authorList>
            <person name="Whitman W."/>
        </authorList>
    </citation>
    <scope>NUCLEOTIDE SEQUENCE [LARGE SCALE GENOMIC DNA]</scope>
    <source>
        <strain evidence="4 5">CECT 3303</strain>
    </source>
</reference>
<organism evidence="4 5">
    <name type="scientific">Planomonospora venezuelensis</name>
    <dbReference type="NCBI Taxonomy" id="1999"/>
    <lineage>
        <taxon>Bacteria</taxon>
        <taxon>Bacillati</taxon>
        <taxon>Actinomycetota</taxon>
        <taxon>Actinomycetes</taxon>
        <taxon>Streptosporangiales</taxon>
        <taxon>Streptosporangiaceae</taxon>
        <taxon>Planomonospora</taxon>
    </lineage>
</organism>
<evidence type="ECO:0000256" key="1">
    <source>
        <dbReference type="ARBA" id="ARBA00010609"/>
    </source>
</evidence>
<name>A0A841D991_PLAVE</name>
<dbReference type="Gene3D" id="2.60.40.420">
    <property type="entry name" value="Cupredoxins - blue copper proteins"/>
    <property type="match status" value="1"/>
</dbReference>
<dbReference type="PANTHER" id="PTHR48267">
    <property type="entry name" value="CUPREDOXIN SUPERFAMILY PROTEIN"/>
    <property type="match status" value="1"/>
</dbReference>
<comment type="caution">
    <text evidence="4">The sequence shown here is derived from an EMBL/GenBank/DDBJ whole genome shotgun (WGS) entry which is preliminary data.</text>
</comment>
<dbReference type="InterPro" id="IPR045087">
    <property type="entry name" value="Cu-oxidase_fam"/>
</dbReference>
<protein>
    <submittedName>
        <fullName evidence="4">FtsP/CotA-like multicopper oxidase with cupredoxin domain</fullName>
    </submittedName>
</protein>
<dbReference type="EMBL" id="JACHJJ010000021">
    <property type="protein sequence ID" value="MBB5966059.1"/>
    <property type="molecule type" value="Genomic_DNA"/>
</dbReference>
<evidence type="ECO:0000259" key="3">
    <source>
        <dbReference type="Pfam" id="PF07731"/>
    </source>
</evidence>
<comment type="similarity">
    <text evidence="1">Belongs to the multicopper oxidase family.</text>
</comment>